<feature type="transmembrane region" description="Helical" evidence="2">
    <location>
        <begin position="69"/>
        <end position="96"/>
    </location>
</feature>
<keyword evidence="2" id="KW-0812">Transmembrane</keyword>
<feature type="region of interest" description="Disordered" evidence="1">
    <location>
        <begin position="156"/>
        <end position="183"/>
    </location>
</feature>
<accession>A0A085W4Q0</accession>
<evidence type="ECO:0000256" key="1">
    <source>
        <dbReference type="SAM" id="MobiDB-lite"/>
    </source>
</evidence>
<reference evidence="3 4" key="1">
    <citation type="submission" date="2014-04" db="EMBL/GenBank/DDBJ databases">
        <title>Genome assembly of Hyalangium minutum DSM 14724.</title>
        <authorList>
            <person name="Sharma G."/>
            <person name="Subramanian S."/>
        </authorList>
    </citation>
    <scope>NUCLEOTIDE SEQUENCE [LARGE SCALE GENOMIC DNA]</scope>
    <source>
        <strain evidence="3 4">DSM 14724</strain>
    </source>
</reference>
<dbReference type="PATRIC" id="fig|394096.3.peg.7512"/>
<feature type="compositionally biased region" description="Basic and acidic residues" evidence="1">
    <location>
        <begin position="167"/>
        <end position="183"/>
    </location>
</feature>
<gene>
    <name evidence="3" type="ORF">DB31_3777</name>
</gene>
<protein>
    <recommendedName>
        <fullName evidence="5">Fatty acid hydroxylase domain-containing protein</fullName>
    </recommendedName>
</protein>
<organism evidence="3 4">
    <name type="scientific">Hyalangium minutum</name>
    <dbReference type="NCBI Taxonomy" id="394096"/>
    <lineage>
        <taxon>Bacteria</taxon>
        <taxon>Pseudomonadati</taxon>
        <taxon>Myxococcota</taxon>
        <taxon>Myxococcia</taxon>
        <taxon>Myxococcales</taxon>
        <taxon>Cystobacterineae</taxon>
        <taxon>Archangiaceae</taxon>
        <taxon>Hyalangium</taxon>
    </lineage>
</organism>
<dbReference type="EMBL" id="JMCB01000020">
    <property type="protein sequence ID" value="KFE62663.1"/>
    <property type="molecule type" value="Genomic_DNA"/>
</dbReference>
<name>A0A085W4Q0_9BACT</name>
<dbReference type="Proteomes" id="UP000028725">
    <property type="component" value="Unassembled WGS sequence"/>
</dbReference>
<dbReference type="RefSeq" id="WP_044196913.1">
    <property type="nucleotide sequence ID" value="NZ_JMCB01000020.1"/>
</dbReference>
<keyword evidence="2" id="KW-1133">Transmembrane helix</keyword>
<sequence>MIGIPLGLLYSNWGEWFLHKYVLHGLGKNPKSFWAFHWHEHHQKSRRNEMVDTQYTAPIWNWSPQSKELLGLAAIVVGHLPLFPVAPFFTATVWFCTARYYHIHRKAHLDPNWAKEHLPWHYDHHMGKDQNSNWCVTHPLFDLLLGTRKEFVGVQPRAPEVQGEPVPLREARSEHDRPSAPAA</sequence>
<evidence type="ECO:0008006" key="5">
    <source>
        <dbReference type="Google" id="ProtNLM"/>
    </source>
</evidence>
<keyword evidence="4" id="KW-1185">Reference proteome</keyword>
<dbReference type="AlphaFoldDB" id="A0A085W4Q0"/>
<keyword evidence="2" id="KW-0472">Membrane</keyword>
<evidence type="ECO:0000256" key="2">
    <source>
        <dbReference type="SAM" id="Phobius"/>
    </source>
</evidence>
<dbReference type="OrthoDB" id="5381364at2"/>
<comment type="caution">
    <text evidence="3">The sequence shown here is derived from an EMBL/GenBank/DDBJ whole genome shotgun (WGS) entry which is preliminary data.</text>
</comment>
<evidence type="ECO:0000313" key="3">
    <source>
        <dbReference type="EMBL" id="KFE62663.1"/>
    </source>
</evidence>
<proteinExistence type="predicted"/>
<dbReference type="STRING" id="394096.DB31_3777"/>
<evidence type="ECO:0000313" key="4">
    <source>
        <dbReference type="Proteomes" id="UP000028725"/>
    </source>
</evidence>